<dbReference type="NCBIfam" id="NF046020">
    <property type="entry name" value="HisKinCckABruc"/>
    <property type="match status" value="1"/>
</dbReference>
<keyword evidence="8" id="KW-0902">Two-component regulatory system</keyword>
<dbReference type="Pfam" id="PF13188">
    <property type="entry name" value="PAS_8"/>
    <property type="match status" value="1"/>
</dbReference>
<dbReference type="SMART" id="SM00387">
    <property type="entry name" value="HATPase_c"/>
    <property type="match status" value="1"/>
</dbReference>
<comment type="catalytic activity">
    <reaction evidence="1">
        <text>ATP + protein L-histidine = ADP + protein N-phospho-L-histidine.</text>
        <dbReference type="EC" id="2.7.13.3"/>
    </reaction>
</comment>
<evidence type="ECO:0000256" key="1">
    <source>
        <dbReference type="ARBA" id="ARBA00000085"/>
    </source>
</evidence>
<dbReference type="Gene3D" id="3.40.50.2300">
    <property type="match status" value="1"/>
</dbReference>
<evidence type="ECO:0000259" key="12">
    <source>
        <dbReference type="PROSITE" id="PS50110"/>
    </source>
</evidence>
<dbReference type="PRINTS" id="PR00344">
    <property type="entry name" value="BCTRLSENSOR"/>
</dbReference>
<dbReference type="InterPro" id="IPR011006">
    <property type="entry name" value="CheY-like_superfamily"/>
</dbReference>
<accession>A0ABR9J224</accession>
<reference evidence="14 15" key="1">
    <citation type="submission" date="2020-10" db="EMBL/GenBank/DDBJ databases">
        <title>Sequencing the genomes of 1000 actinobacteria strains.</title>
        <authorList>
            <person name="Klenk H.-P."/>
        </authorList>
    </citation>
    <scope>NUCLEOTIDE SEQUENCE [LARGE SCALE GENOMIC DNA]</scope>
    <source>
        <strain evidence="14 15">DSM 7307</strain>
    </source>
</reference>
<dbReference type="InterPro" id="IPR001789">
    <property type="entry name" value="Sig_transdc_resp-reg_receiver"/>
</dbReference>
<dbReference type="InterPro" id="IPR000014">
    <property type="entry name" value="PAS"/>
</dbReference>
<dbReference type="InterPro" id="IPR036097">
    <property type="entry name" value="HisK_dim/P_sf"/>
</dbReference>
<evidence type="ECO:0000259" key="11">
    <source>
        <dbReference type="PROSITE" id="PS50109"/>
    </source>
</evidence>
<dbReference type="CDD" id="cd00130">
    <property type="entry name" value="PAS"/>
    <property type="match status" value="2"/>
</dbReference>
<evidence type="ECO:0000256" key="7">
    <source>
        <dbReference type="ARBA" id="ARBA00022840"/>
    </source>
</evidence>
<dbReference type="InterPro" id="IPR004358">
    <property type="entry name" value="Sig_transdc_His_kin-like_C"/>
</dbReference>
<evidence type="ECO:0000256" key="3">
    <source>
        <dbReference type="ARBA" id="ARBA00022553"/>
    </source>
</evidence>
<keyword evidence="10" id="KW-0812">Transmembrane</keyword>
<dbReference type="RefSeq" id="WP_192733098.1">
    <property type="nucleotide sequence ID" value="NZ_BAAAVL010000008.1"/>
</dbReference>
<dbReference type="SUPFAM" id="SSF47384">
    <property type="entry name" value="Homodimeric domain of signal transducing histidine kinase"/>
    <property type="match status" value="1"/>
</dbReference>
<keyword evidence="4 14" id="KW-0808">Transferase</keyword>
<evidence type="ECO:0000259" key="13">
    <source>
        <dbReference type="PROSITE" id="PS50112"/>
    </source>
</evidence>
<dbReference type="InterPro" id="IPR035965">
    <property type="entry name" value="PAS-like_dom_sf"/>
</dbReference>
<evidence type="ECO:0000256" key="2">
    <source>
        <dbReference type="ARBA" id="ARBA00012438"/>
    </source>
</evidence>
<dbReference type="EMBL" id="JADBEC010000003">
    <property type="protein sequence ID" value="MBE1509521.1"/>
    <property type="molecule type" value="Genomic_DNA"/>
</dbReference>
<dbReference type="PANTHER" id="PTHR43065:SF42">
    <property type="entry name" value="TWO-COMPONENT SENSOR PPRA"/>
    <property type="match status" value="1"/>
</dbReference>
<dbReference type="Gene3D" id="3.30.450.20">
    <property type="entry name" value="PAS domain"/>
    <property type="match status" value="2"/>
</dbReference>
<gene>
    <name evidence="14" type="ORF">H4W29_006768</name>
</gene>
<dbReference type="Proteomes" id="UP000620262">
    <property type="component" value="Unassembled WGS sequence"/>
</dbReference>
<evidence type="ECO:0000313" key="15">
    <source>
        <dbReference type="Proteomes" id="UP000620262"/>
    </source>
</evidence>
<dbReference type="SUPFAM" id="SSF55874">
    <property type="entry name" value="ATPase domain of HSP90 chaperone/DNA topoisomerase II/histidine kinase"/>
    <property type="match status" value="1"/>
</dbReference>
<dbReference type="PROSITE" id="PS50110">
    <property type="entry name" value="RESPONSE_REGULATORY"/>
    <property type="match status" value="1"/>
</dbReference>
<keyword evidence="10" id="KW-1133">Transmembrane helix</keyword>
<keyword evidence="10" id="KW-0472">Membrane</keyword>
<dbReference type="InterPro" id="IPR013767">
    <property type="entry name" value="PAS_fold"/>
</dbReference>
<dbReference type="NCBIfam" id="TIGR00229">
    <property type="entry name" value="sensory_box"/>
    <property type="match status" value="1"/>
</dbReference>
<dbReference type="PROSITE" id="PS50112">
    <property type="entry name" value="PAS"/>
    <property type="match status" value="1"/>
</dbReference>
<keyword evidence="7" id="KW-0067">ATP-binding</keyword>
<organism evidence="14 15">
    <name type="scientific">Rhizobium viscosum</name>
    <name type="common">Arthrobacter viscosus</name>
    <dbReference type="NCBI Taxonomy" id="1673"/>
    <lineage>
        <taxon>Bacteria</taxon>
        <taxon>Pseudomonadati</taxon>
        <taxon>Pseudomonadota</taxon>
        <taxon>Alphaproteobacteria</taxon>
        <taxon>Hyphomicrobiales</taxon>
        <taxon>Rhizobiaceae</taxon>
        <taxon>Rhizobium/Agrobacterium group</taxon>
        <taxon>Rhizobium</taxon>
    </lineage>
</organism>
<keyword evidence="3 9" id="KW-0597">Phosphoprotein</keyword>
<dbReference type="EC" id="2.7.13.3" evidence="2"/>
<keyword evidence="6 14" id="KW-0418">Kinase</keyword>
<evidence type="ECO:0000256" key="9">
    <source>
        <dbReference type="PROSITE-ProRule" id="PRU00169"/>
    </source>
</evidence>
<evidence type="ECO:0000256" key="4">
    <source>
        <dbReference type="ARBA" id="ARBA00022679"/>
    </source>
</evidence>
<keyword evidence="5" id="KW-0547">Nucleotide-binding</keyword>
<evidence type="ECO:0000256" key="5">
    <source>
        <dbReference type="ARBA" id="ARBA00022741"/>
    </source>
</evidence>
<protein>
    <recommendedName>
        <fullName evidence="2">histidine kinase</fullName>
        <ecNumber evidence="2">2.7.13.3</ecNumber>
    </recommendedName>
</protein>
<dbReference type="SUPFAM" id="SSF55785">
    <property type="entry name" value="PYP-like sensor domain (PAS domain)"/>
    <property type="match status" value="2"/>
</dbReference>
<dbReference type="SMART" id="SM00091">
    <property type="entry name" value="PAS"/>
    <property type="match status" value="3"/>
</dbReference>
<dbReference type="Gene3D" id="3.30.565.10">
    <property type="entry name" value="Histidine kinase-like ATPase, C-terminal domain"/>
    <property type="match status" value="1"/>
</dbReference>
<dbReference type="InterPro" id="IPR003594">
    <property type="entry name" value="HATPase_dom"/>
</dbReference>
<dbReference type="Gene3D" id="1.10.287.130">
    <property type="match status" value="1"/>
</dbReference>
<dbReference type="CDD" id="cd00082">
    <property type="entry name" value="HisKA"/>
    <property type="match status" value="1"/>
</dbReference>
<keyword evidence="15" id="KW-1185">Reference proteome</keyword>
<evidence type="ECO:0000313" key="14">
    <source>
        <dbReference type="EMBL" id="MBE1509521.1"/>
    </source>
</evidence>
<dbReference type="Pfam" id="PF00072">
    <property type="entry name" value="Response_reg"/>
    <property type="match status" value="1"/>
</dbReference>
<dbReference type="InterPro" id="IPR036890">
    <property type="entry name" value="HATPase_C_sf"/>
</dbReference>
<evidence type="ECO:0000256" key="6">
    <source>
        <dbReference type="ARBA" id="ARBA00022777"/>
    </source>
</evidence>
<feature type="transmembrane region" description="Helical" evidence="10">
    <location>
        <begin position="24"/>
        <end position="44"/>
    </location>
</feature>
<name>A0ABR9J224_RHIVS</name>
<sequence>MTKSRQVDDYNAPLVDRGGRSGTAIRIILLAIVLIAAAAAFVFFKDSLGNELVLGCLGVLAMVGIFFLVSSVIGFIEVMPQRQSDSLARAFLNGHPDGTLITDEKGRIVYANAAYGALTGARKATEVQTLETLLSRHRESNEALYRLVNGLREGREGREEFRLLRAVGPGSNAGAHWYRLKARLLKPEEGNSTLQIWQITDITAEREDQERFFKELQNAIDYLDHAPSGFFSAGRKGEIFYLNATLAEWLGLDLTKFMPGSMNIGDLVAGEGLALIQSVQAEPGLKKTVTLDLDLRKSNGQSLPVQIIHRVTSMRDGAPGESRTIVLTRDAGQENEQSASAAAMRFTRFFNNTPMAIASVDGKGKILRTNAPFLKLFSNIVSRDDLERGALLETIVQDSDRPQLAEALAAAKDRQSDIPPIDSRTPTDDARFFRFYVNAVIDQSDEAPEEAAIVYAVEVTEQKALEAQMAQTQKMNAVGTLAGGIAHDFNNVLTAILLSSDHLLLQARPADASFADLIEIKRNANRAAVLVRQLLAFSRKQTMRPTVLNLTDVVGDLRMLVDRLISGTNVKLDVEYGRDLWPVKTDLSQFEQVLINLCVNARDAMPEGGTLTLRTRNLPAAEVAAFNYSYMPHEDMVLVEVTDTGTGIAPEIMDKIFEPFFTTKDVGKGTGLGLAMVYGIVKQSGGYIQPESEVGKGTTFRIFLPRHIVEPAVAAEAEAADQAVAAGGAQIVELVQPKQPEDLTGSAVILLVEDEEAVRRGGKRMLETRGYTVHEAGSGVEALEIMEELEGKVDIVVSDVVMPEMDGPSLLRELRKNYPDLKFIFVSGYAEDAFARNLPPEAKFGFLPKPFSLKQLAVVVKETLDS</sequence>
<feature type="transmembrane region" description="Helical" evidence="10">
    <location>
        <begin position="51"/>
        <end position="76"/>
    </location>
</feature>
<dbReference type="GO" id="GO:0004673">
    <property type="term" value="F:protein histidine kinase activity"/>
    <property type="evidence" value="ECO:0007669"/>
    <property type="project" value="UniProtKB-EC"/>
</dbReference>
<dbReference type="PROSITE" id="PS50109">
    <property type="entry name" value="HIS_KIN"/>
    <property type="match status" value="1"/>
</dbReference>
<comment type="caution">
    <text evidence="14">The sequence shown here is derived from an EMBL/GenBank/DDBJ whole genome shotgun (WGS) entry which is preliminary data.</text>
</comment>
<feature type="modified residue" description="4-aspartylphosphate" evidence="9">
    <location>
        <position position="799"/>
    </location>
</feature>
<dbReference type="InterPro" id="IPR005467">
    <property type="entry name" value="His_kinase_dom"/>
</dbReference>
<proteinExistence type="predicted"/>
<feature type="domain" description="Histidine kinase" evidence="11">
    <location>
        <begin position="484"/>
        <end position="708"/>
    </location>
</feature>
<dbReference type="SMART" id="SM00448">
    <property type="entry name" value="REC"/>
    <property type="match status" value="1"/>
</dbReference>
<evidence type="ECO:0000256" key="10">
    <source>
        <dbReference type="SAM" id="Phobius"/>
    </source>
</evidence>
<feature type="domain" description="Response regulatory" evidence="12">
    <location>
        <begin position="748"/>
        <end position="864"/>
    </location>
</feature>
<dbReference type="PANTHER" id="PTHR43065">
    <property type="entry name" value="SENSOR HISTIDINE KINASE"/>
    <property type="match status" value="1"/>
</dbReference>
<dbReference type="Pfam" id="PF00989">
    <property type="entry name" value="PAS"/>
    <property type="match status" value="1"/>
</dbReference>
<dbReference type="SUPFAM" id="SSF52172">
    <property type="entry name" value="CheY-like"/>
    <property type="match status" value="1"/>
</dbReference>
<evidence type="ECO:0000256" key="8">
    <source>
        <dbReference type="ARBA" id="ARBA00023012"/>
    </source>
</evidence>
<dbReference type="InterPro" id="IPR003661">
    <property type="entry name" value="HisK_dim/P_dom"/>
</dbReference>
<dbReference type="Pfam" id="PF02518">
    <property type="entry name" value="HATPase_c"/>
    <property type="match status" value="1"/>
</dbReference>
<feature type="domain" description="PAS" evidence="13">
    <location>
        <begin position="84"/>
        <end position="120"/>
    </location>
</feature>